<keyword evidence="1" id="KW-0812">Transmembrane</keyword>
<dbReference type="AlphaFoldDB" id="A0A7G1G8F1"/>
<dbReference type="Proteomes" id="UP000516361">
    <property type="component" value="Chromosome"/>
</dbReference>
<name>A0A7G1G8F1_9BACT</name>
<feature type="transmembrane region" description="Helical" evidence="1">
    <location>
        <begin position="58"/>
        <end position="79"/>
    </location>
</feature>
<feature type="transmembrane region" description="Helical" evidence="1">
    <location>
        <begin position="27"/>
        <end position="46"/>
    </location>
</feature>
<evidence type="ECO:0008006" key="4">
    <source>
        <dbReference type="Google" id="ProtNLM"/>
    </source>
</evidence>
<keyword evidence="1" id="KW-0472">Membrane</keyword>
<gene>
    <name evidence="2" type="ORF">OSSY52_13680</name>
</gene>
<dbReference type="InParanoid" id="A0A7G1G8F1"/>
<proteinExistence type="predicted"/>
<keyword evidence="1" id="KW-1133">Transmembrane helix</keyword>
<dbReference type="RefSeq" id="WP_190613637.1">
    <property type="nucleotide sequence ID" value="NZ_AP018712.1"/>
</dbReference>
<dbReference type="KEGG" id="ocy:OSSY52_13680"/>
<keyword evidence="3" id="KW-1185">Reference proteome</keyword>
<protein>
    <recommendedName>
        <fullName evidence="4">DUF3147 family protein</fullName>
    </recommendedName>
</protein>
<sequence length="114" mass="13391">MKYLFKLLISALIIVFVSEFSKKFSWIGGLIASLPLISIISIFWLYNDTKDIVKVTNLSLNIFWFVIPSLIFFIMLPFFLKYFPFYLSMIFSSIITIIFYIIFSYIISKIGVKI</sequence>
<evidence type="ECO:0000313" key="3">
    <source>
        <dbReference type="Proteomes" id="UP000516361"/>
    </source>
</evidence>
<dbReference type="EMBL" id="AP018712">
    <property type="protein sequence ID" value="BBE31227.1"/>
    <property type="molecule type" value="Genomic_DNA"/>
</dbReference>
<feature type="transmembrane region" description="Helical" evidence="1">
    <location>
        <begin position="85"/>
        <end position="107"/>
    </location>
</feature>
<accession>A0A7G1G8F1</accession>
<evidence type="ECO:0000256" key="1">
    <source>
        <dbReference type="SAM" id="Phobius"/>
    </source>
</evidence>
<organism evidence="2 3">
    <name type="scientific">Tepiditoga spiralis</name>
    <dbReference type="NCBI Taxonomy" id="2108365"/>
    <lineage>
        <taxon>Bacteria</taxon>
        <taxon>Thermotogati</taxon>
        <taxon>Thermotogota</taxon>
        <taxon>Thermotogae</taxon>
        <taxon>Petrotogales</taxon>
        <taxon>Petrotogaceae</taxon>
        <taxon>Tepiditoga</taxon>
    </lineage>
</organism>
<reference evidence="2 3" key="1">
    <citation type="submission" date="2018-06" db="EMBL/GenBank/DDBJ databases">
        <title>Genome sequencing of Oceanotoga sp. sy52.</title>
        <authorList>
            <person name="Mori K."/>
        </authorList>
    </citation>
    <scope>NUCLEOTIDE SEQUENCE [LARGE SCALE GENOMIC DNA]</scope>
    <source>
        <strain evidence="3">sy52</strain>
    </source>
</reference>
<evidence type="ECO:0000313" key="2">
    <source>
        <dbReference type="EMBL" id="BBE31227.1"/>
    </source>
</evidence>